<dbReference type="Pfam" id="PF05135">
    <property type="entry name" value="Phage_connect_1"/>
    <property type="match status" value="1"/>
</dbReference>
<sequence length="91" mass="10152">MVSLAVAKLFLRVDFDTDDADIERMIAAASDHYRSIGVDVDADPVPPAIEQAVLMLVGHFYANREAMSDFQRFSLEIGVDRLIAPHREYGV</sequence>
<dbReference type="RefSeq" id="WP_207486255.1">
    <property type="nucleotide sequence ID" value="NZ_JADIJS010000001.1"/>
</dbReference>
<gene>
    <name evidence="1" type="ORF">IPV26_00745</name>
</gene>
<dbReference type="CDD" id="cd08054">
    <property type="entry name" value="gp6"/>
    <property type="match status" value="1"/>
</dbReference>
<dbReference type="Gene3D" id="1.10.3230.30">
    <property type="entry name" value="Phage gp6-like head-tail connector protein"/>
    <property type="match status" value="1"/>
</dbReference>
<dbReference type="Proteomes" id="UP000718278">
    <property type="component" value="Unassembled WGS sequence"/>
</dbReference>
<name>A0ABS3JU45_9HYPH</name>
<accession>A0ABS3JU45</accession>
<evidence type="ECO:0000313" key="1">
    <source>
        <dbReference type="EMBL" id="MBO1038186.1"/>
    </source>
</evidence>
<keyword evidence="2" id="KW-1185">Reference proteome</keyword>
<proteinExistence type="predicted"/>
<dbReference type="InterPro" id="IPR021146">
    <property type="entry name" value="Phage_gp6-like_head-tail"/>
</dbReference>
<reference evidence="1 2" key="1">
    <citation type="submission" date="2020-10" db="EMBL/GenBank/DDBJ databases">
        <title>Genomic characterization of underground lake bacteria from Wind Cave National Park: Insight into the archetypical LuxI/LuxR and identification of LuxR solos.</title>
        <authorList>
            <person name="Wengert P.C."/>
            <person name="Savka M.A."/>
        </authorList>
    </citation>
    <scope>NUCLEOTIDE SEQUENCE [LARGE SCALE GENOMIC DNA]</scope>
    <source>
        <strain evidence="1 2">SD316</strain>
    </source>
</reference>
<organism evidence="1 2">
    <name type="scientific">Brucella pituitosa</name>
    <dbReference type="NCBI Taxonomy" id="571256"/>
    <lineage>
        <taxon>Bacteria</taxon>
        <taxon>Pseudomonadati</taxon>
        <taxon>Pseudomonadota</taxon>
        <taxon>Alphaproteobacteria</taxon>
        <taxon>Hyphomicrobiales</taxon>
        <taxon>Brucellaceae</taxon>
        <taxon>Brucella/Ochrobactrum group</taxon>
        <taxon>Brucella</taxon>
    </lineage>
</organism>
<comment type="caution">
    <text evidence="1">The sequence shown here is derived from an EMBL/GenBank/DDBJ whole genome shotgun (WGS) entry which is preliminary data.</text>
</comment>
<dbReference type="InterPro" id="IPR006450">
    <property type="entry name" value="Phage_HK97_gp6-like"/>
</dbReference>
<evidence type="ECO:0000313" key="2">
    <source>
        <dbReference type="Proteomes" id="UP000718278"/>
    </source>
</evidence>
<dbReference type="NCBIfam" id="TIGR01560">
    <property type="entry name" value="put_DNA_pack"/>
    <property type="match status" value="1"/>
</dbReference>
<protein>
    <submittedName>
        <fullName evidence="1">Phage gp6-like head-tail connector protein</fullName>
    </submittedName>
</protein>
<dbReference type="EMBL" id="JADIJS010000001">
    <property type="protein sequence ID" value="MBO1038186.1"/>
    <property type="molecule type" value="Genomic_DNA"/>
</dbReference>